<evidence type="ECO:0000313" key="2">
    <source>
        <dbReference type="Proteomes" id="UP000450457"/>
    </source>
</evidence>
<evidence type="ECO:0008006" key="3">
    <source>
        <dbReference type="Google" id="ProtNLM"/>
    </source>
</evidence>
<name>A0A845F9R9_9BACI</name>
<dbReference type="AlphaFoldDB" id="A0A845F9R9"/>
<dbReference type="SUPFAM" id="SSF88946">
    <property type="entry name" value="Sigma2 domain of RNA polymerase sigma factors"/>
    <property type="match status" value="1"/>
</dbReference>
<dbReference type="Gene3D" id="1.10.1740.10">
    <property type="match status" value="1"/>
</dbReference>
<dbReference type="Proteomes" id="UP000450457">
    <property type="component" value="Unassembled WGS sequence"/>
</dbReference>
<gene>
    <name evidence="1" type="ORF">GLW00_06775</name>
</gene>
<dbReference type="RefSeq" id="WP_160912465.1">
    <property type="nucleotide sequence ID" value="NZ_WMFA01000002.1"/>
</dbReference>
<evidence type="ECO:0000313" key="1">
    <source>
        <dbReference type="EMBL" id="MYL70544.1"/>
    </source>
</evidence>
<comment type="caution">
    <text evidence="1">The sequence shown here is derived from an EMBL/GenBank/DDBJ whole genome shotgun (WGS) entry which is preliminary data.</text>
</comment>
<dbReference type="GO" id="GO:0006352">
    <property type="term" value="P:DNA-templated transcription initiation"/>
    <property type="evidence" value="ECO:0007669"/>
    <property type="project" value="InterPro"/>
</dbReference>
<proteinExistence type="predicted"/>
<dbReference type="GO" id="GO:0003700">
    <property type="term" value="F:DNA-binding transcription factor activity"/>
    <property type="evidence" value="ECO:0007669"/>
    <property type="project" value="InterPro"/>
</dbReference>
<sequence>MNKDKELLDRISMREKDAFDQLTQKYTFYLHRLISRSIHNPREAETLLTEIFKSIWKTPQHYSREKHVSVGITKACLQLIADTVGNSHEGQKRSPIN</sequence>
<dbReference type="InterPro" id="IPR013325">
    <property type="entry name" value="RNA_pol_sigma_r2"/>
</dbReference>
<reference evidence="1 2" key="1">
    <citation type="submission" date="2019-11" db="EMBL/GenBank/DDBJ databases">
        <title>Genome sequences of 17 halophilic strains isolated from different environments.</title>
        <authorList>
            <person name="Furrow R.E."/>
        </authorList>
    </citation>
    <scope>NUCLEOTIDE SEQUENCE [LARGE SCALE GENOMIC DNA]</scope>
    <source>
        <strain evidence="1 2">SL-4</strain>
    </source>
</reference>
<dbReference type="GeneID" id="78006686"/>
<protein>
    <recommendedName>
        <fullName evidence="3">RNA polymerase sigma-70 region 2 domain-containing protein</fullName>
    </recommendedName>
</protein>
<dbReference type="OrthoDB" id="2453980at2"/>
<organism evidence="1 2">
    <name type="scientific">Halobacillus litoralis</name>
    <dbReference type="NCBI Taxonomy" id="45668"/>
    <lineage>
        <taxon>Bacteria</taxon>
        <taxon>Bacillati</taxon>
        <taxon>Bacillota</taxon>
        <taxon>Bacilli</taxon>
        <taxon>Bacillales</taxon>
        <taxon>Bacillaceae</taxon>
        <taxon>Halobacillus</taxon>
    </lineage>
</organism>
<dbReference type="EMBL" id="WMFA01000002">
    <property type="protein sequence ID" value="MYL70544.1"/>
    <property type="molecule type" value="Genomic_DNA"/>
</dbReference>
<accession>A0A845F9R9</accession>